<sequence>QKNVPEAFASWLRTELIASDHTEKPINYVFAGDTSSLLYLVNLGCIDHNPWISRSPGLDHPDFVLIDLDPQGCPFEMIVDAALLVNEVLDEIGLAGYPKTTGGDGMHVYVPVEPVYSYEDTRTFAELIARLAFDRNPDLFTTPRSVAKRRKRRVYFDYLQNAKSKTISAPYVLRAYPGAPVATPLEWAEVKRGLDPSQFHLANVLPRFHEKGDLFRGVLEYPQRLEHALGKLEKLFQKKQIRELP</sequence>
<dbReference type="AlphaFoldDB" id="A0A7V8NMY9"/>
<evidence type="ECO:0000259" key="1">
    <source>
        <dbReference type="Pfam" id="PF21686"/>
    </source>
</evidence>
<name>A0A7V8NMY9_9BACT</name>
<feature type="domain" description="DNA ligase D polymerase" evidence="1">
    <location>
        <begin position="1"/>
        <end position="215"/>
    </location>
</feature>
<accession>A0A7V8NMY9</accession>
<keyword evidence="3" id="KW-1185">Reference proteome</keyword>
<dbReference type="EMBL" id="JACDQQ010000471">
    <property type="protein sequence ID" value="MBA0084305.1"/>
    <property type="molecule type" value="Genomic_DNA"/>
</dbReference>
<feature type="non-terminal residue" evidence="2">
    <location>
        <position position="1"/>
    </location>
</feature>
<gene>
    <name evidence="2" type="ORF">HRJ53_04850</name>
</gene>
<proteinExistence type="predicted"/>
<dbReference type="PANTHER" id="PTHR42705:SF2">
    <property type="entry name" value="BIFUNCTIONAL NON-HOMOLOGOUS END JOINING PROTEIN LIGD"/>
    <property type="match status" value="1"/>
</dbReference>
<evidence type="ECO:0000313" key="3">
    <source>
        <dbReference type="Proteomes" id="UP000567293"/>
    </source>
</evidence>
<dbReference type="Gene3D" id="3.90.920.10">
    <property type="entry name" value="DNA primase, PRIM domain"/>
    <property type="match status" value="1"/>
</dbReference>
<reference evidence="2" key="1">
    <citation type="submission" date="2020-06" db="EMBL/GenBank/DDBJ databases">
        <title>Legume-microbial interactions unlock mineral nutrients during tropical forest succession.</title>
        <authorList>
            <person name="Epihov D.Z."/>
        </authorList>
    </citation>
    <scope>NUCLEOTIDE SEQUENCE [LARGE SCALE GENOMIC DNA]</scope>
    <source>
        <strain evidence="2">Pan2503</strain>
    </source>
</reference>
<keyword evidence="2" id="KW-0436">Ligase</keyword>
<dbReference type="PANTHER" id="PTHR42705">
    <property type="entry name" value="BIFUNCTIONAL NON-HOMOLOGOUS END JOINING PROTEIN LIGD"/>
    <property type="match status" value="1"/>
</dbReference>
<protein>
    <submittedName>
        <fullName evidence="2">ATP-dependent DNA ligase</fullName>
    </submittedName>
</protein>
<comment type="caution">
    <text evidence="2">The sequence shown here is derived from an EMBL/GenBank/DDBJ whole genome shotgun (WGS) entry which is preliminary data.</text>
</comment>
<dbReference type="Pfam" id="PF21686">
    <property type="entry name" value="LigD_Prim-Pol"/>
    <property type="match status" value="1"/>
</dbReference>
<evidence type="ECO:0000313" key="2">
    <source>
        <dbReference type="EMBL" id="MBA0084305.1"/>
    </source>
</evidence>
<dbReference type="InterPro" id="IPR052171">
    <property type="entry name" value="NHEJ_LigD"/>
</dbReference>
<organism evidence="2 3">
    <name type="scientific">Candidatus Acidiferrum panamense</name>
    <dbReference type="NCBI Taxonomy" id="2741543"/>
    <lineage>
        <taxon>Bacteria</taxon>
        <taxon>Pseudomonadati</taxon>
        <taxon>Acidobacteriota</taxon>
        <taxon>Terriglobia</taxon>
        <taxon>Candidatus Acidiferrales</taxon>
        <taxon>Candidatus Acidiferrum</taxon>
    </lineage>
</organism>
<dbReference type="Proteomes" id="UP000567293">
    <property type="component" value="Unassembled WGS sequence"/>
</dbReference>
<dbReference type="GO" id="GO:0016874">
    <property type="term" value="F:ligase activity"/>
    <property type="evidence" value="ECO:0007669"/>
    <property type="project" value="UniProtKB-KW"/>
</dbReference>
<dbReference type="InterPro" id="IPR014145">
    <property type="entry name" value="LigD_pol_dom"/>
</dbReference>